<evidence type="ECO:0000313" key="2">
    <source>
        <dbReference type="EMBL" id="NDO71999.1"/>
    </source>
</evidence>
<evidence type="ECO:0000313" key="3">
    <source>
        <dbReference type="Proteomes" id="UP000474104"/>
    </source>
</evidence>
<gene>
    <name evidence="2" type="ORF">FMM80_26465</name>
</gene>
<dbReference type="Pfam" id="PF12725">
    <property type="entry name" value="DUF3810"/>
    <property type="match status" value="1"/>
</dbReference>
<comment type="caution">
    <text evidence="2">The sequence shown here is derived from an EMBL/GenBank/DDBJ whole genome shotgun (WGS) entry which is preliminary data.</text>
</comment>
<evidence type="ECO:0000256" key="1">
    <source>
        <dbReference type="SAM" id="Phobius"/>
    </source>
</evidence>
<protein>
    <submittedName>
        <fullName evidence="2">DUF3810 domain-containing protein</fullName>
    </submittedName>
</protein>
<dbReference type="Proteomes" id="UP000474104">
    <property type="component" value="Unassembled WGS sequence"/>
</dbReference>
<dbReference type="OrthoDB" id="1048788at2"/>
<accession>A0A9X5CC80</accession>
<feature type="transmembrane region" description="Helical" evidence="1">
    <location>
        <begin position="97"/>
        <end position="117"/>
    </location>
</feature>
<dbReference type="EMBL" id="VIRB01000149">
    <property type="protein sequence ID" value="NDO71999.1"/>
    <property type="molecule type" value="Genomic_DNA"/>
</dbReference>
<feature type="transmembrane region" description="Helical" evidence="1">
    <location>
        <begin position="67"/>
        <end position="85"/>
    </location>
</feature>
<organism evidence="2 3">
    <name type="scientific">Schaedlerella arabinosiphila</name>
    <dbReference type="NCBI Taxonomy" id="2044587"/>
    <lineage>
        <taxon>Bacteria</taxon>
        <taxon>Bacillati</taxon>
        <taxon>Bacillota</taxon>
        <taxon>Clostridia</taxon>
        <taxon>Lachnospirales</taxon>
        <taxon>Lachnospiraceae</taxon>
        <taxon>Schaedlerella</taxon>
    </lineage>
</organism>
<keyword evidence="1" id="KW-0812">Transmembrane</keyword>
<name>A0A9X5CC80_9FIRM</name>
<dbReference type="RefSeq" id="WP_004081883.1">
    <property type="nucleotide sequence ID" value="NZ_VIRB01000149.1"/>
</dbReference>
<reference evidence="2 3" key="1">
    <citation type="submission" date="2019-07" db="EMBL/GenBank/DDBJ databases">
        <title>Draft genome sequences of 15 bacterial species constituting the stable defined intestinal microbiota of the GM15 gnotobiotic mouse model.</title>
        <authorList>
            <person name="Elie C."/>
            <person name="Mathieu A."/>
            <person name="Saliou A."/>
            <person name="Darnaud M."/>
            <person name="Leulier F."/>
            <person name="Tamellini A."/>
        </authorList>
    </citation>
    <scope>NUCLEOTIDE SEQUENCE [LARGE SCALE GENOMIC DNA]</scope>
    <source>
        <strain evidence="3">ASF 502</strain>
    </source>
</reference>
<dbReference type="InterPro" id="IPR024294">
    <property type="entry name" value="DUF3810"/>
</dbReference>
<dbReference type="AlphaFoldDB" id="A0A9X5CC80"/>
<keyword evidence="1" id="KW-0472">Membrane</keyword>
<sequence length="391" mass="43401">MKEKKKRGTAEKRLLAACVFLAGAGILMVCARQVPGFAEWYAVHIYQKLTAVTGRVTGLAPFSVVEIGLYVLLILLPVTGVGAVVKSVRFGQGGENALCWASGLFLTASALLFLYAANCGVNYQRESFSEKTGLAAKQYTAEELKQVCLWLTEEVNALAGQVERGGSGEMILAAPAEEKQDAAAAEYEEMPLQVLGDTAVQAMTDLAEEYPDMKGYYPHPKPVCVSEILSYQNLSGVYSPFTIEANYNADMVDYNIPFTLCHELSHLRGFMQEEEANFIAFLACIGSDNRDFEYSGYLTGWVYCMNALRRADAEEWQQVREWLDEAAEADLRENSRFWEYYDGAVAEVSDKVNDTYLKANGQSEGVQSYGRMVDLIIAYAEREDGEKQDCR</sequence>
<proteinExistence type="predicted"/>
<keyword evidence="1" id="KW-1133">Transmembrane helix</keyword>